<reference evidence="1" key="1">
    <citation type="submission" date="2021-02" db="EMBL/GenBank/DDBJ databases">
        <authorList>
            <consortium name="DOE Joint Genome Institute"/>
            <person name="Ahrendt S."/>
            <person name="Looney B.P."/>
            <person name="Miyauchi S."/>
            <person name="Morin E."/>
            <person name="Drula E."/>
            <person name="Courty P.E."/>
            <person name="Chicoki N."/>
            <person name="Fauchery L."/>
            <person name="Kohler A."/>
            <person name="Kuo A."/>
            <person name="Labutti K."/>
            <person name="Pangilinan J."/>
            <person name="Lipzen A."/>
            <person name="Riley R."/>
            <person name="Andreopoulos W."/>
            <person name="He G."/>
            <person name="Johnson J."/>
            <person name="Barry K.W."/>
            <person name="Grigoriev I.V."/>
            <person name="Nagy L."/>
            <person name="Hibbett D."/>
            <person name="Henrissat B."/>
            <person name="Matheny P.B."/>
            <person name="Labbe J."/>
            <person name="Martin F."/>
        </authorList>
    </citation>
    <scope>NUCLEOTIDE SEQUENCE</scope>
    <source>
        <strain evidence="1">EC-137</strain>
    </source>
</reference>
<gene>
    <name evidence="1" type="ORF">K488DRAFT_69979</name>
</gene>
<comment type="caution">
    <text evidence="1">The sequence shown here is derived from an EMBL/GenBank/DDBJ whole genome shotgun (WGS) entry which is preliminary data.</text>
</comment>
<organism evidence="1 2">
    <name type="scientific">Vararia minispora EC-137</name>
    <dbReference type="NCBI Taxonomy" id="1314806"/>
    <lineage>
        <taxon>Eukaryota</taxon>
        <taxon>Fungi</taxon>
        <taxon>Dikarya</taxon>
        <taxon>Basidiomycota</taxon>
        <taxon>Agaricomycotina</taxon>
        <taxon>Agaricomycetes</taxon>
        <taxon>Russulales</taxon>
        <taxon>Lachnocladiaceae</taxon>
        <taxon>Vararia</taxon>
    </lineage>
</organism>
<protein>
    <submittedName>
        <fullName evidence="1">Uncharacterized protein</fullName>
    </submittedName>
</protein>
<keyword evidence="2" id="KW-1185">Reference proteome</keyword>
<dbReference type="Proteomes" id="UP000814128">
    <property type="component" value="Unassembled WGS sequence"/>
</dbReference>
<name>A0ACB8QP23_9AGAM</name>
<evidence type="ECO:0000313" key="2">
    <source>
        <dbReference type="Proteomes" id="UP000814128"/>
    </source>
</evidence>
<accession>A0ACB8QP23</accession>
<proteinExistence type="predicted"/>
<dbReference type="EMBL" id="MU273523">
    <property type="protein sequence ID" value="KAI0033285.1"/>
    <property type="molecule type" value="Genomic_DNA"/>
</dbReference>
<evidence type="ECO:0000313" key="1">
    <source>
        <dbReference type="EMBL" id="KAI0033285.1"/>
    </source>
</evidence>
<sequence length="291" mass="32219">MHNLEYNHVREVHSLRSELQRESLVNLCSEQLRPVKVSKSDPDICPATQLDRGMLSMPSAFAVLVAVHGVLHRTDMACRVGFEWAVTSSSVERAGRGTGDVPAKTPRTAASSWRADSECTNEVVHTISVSSVQHVNATCKRSIWKQGGAIPSNCGVGCLRDNEKQVSVCQRSRQLPSGFTATAMVDRVDPGQFLEFLWIKLKLKLVVLFPWSNYYRLDAGKAVMIFKISFSHLSGLCEYNLALRLVGPYDDDALDESDPWNRNGMSRTICRFRVEAQAKAVPVDATIGHAS</sequence>
<reference evidence="1" key="2">
    <citation type="journal article" date="2022" name="New Phytol.">
        <title>Evolutionary transition to the ectomycorrhizal habit in the genomes of a hyperdiverse lineage of mushroom-forming fungi.</title>
        <authorList>
            <person name="Looney B."/>
            <person name="Miyauchi S."/>
            <person name="Morin E."/>
            <person name="Drula E."/>
            <person name="Courty P.E."/>
            <person name="Kohler A."/>
            <person name="Kuo A."/>
            <person name="LaButti K."/>
            <person name="Pangilinan J."/>
            <person name="Lipzen A."/>
            <person name="Riley R."/>
            <person name="Andreopoulos W."/>
            <person name="He G."/>
            <person name="Johnson J."/>
            <person name="Nolan M."/>
            <person name="Tritt A."/>
            <person name="Barry K.W."/>
            <person name="Grigoriev I.V."/>
            <person name="Nagy L.G."/>
            <person name="Hibbett D."/>
            <person name="Henrissat B."/>
            <person name="Matheny P.B."/>
            <person name="Labbe J."/>
            <person name="Martin F.M."/>
        </authorList>
    </citation>
    <scope>NUCLEOTIDE SEQUENCE</scope>
    <source>
        <strain evidence="1">EC-137</strain>
    </source>
</reference>